<dbReference type="GO" id="GO:0005509">
    <property type="term" value="F:calcium ion binding"/>
    <property type="evidence" value="ECO:0007669"/>
    <property type="project" value="TreeGrafter"/>
</dbReference>
<comment type="caution">
    <text evidence="3">The sequence shown here is derived from an EMBL/GenBank/DDBJ whole genome shotgun (WGS) entry which is preliminary data.</text>
</comment>
<name>A0A9X4KTB1_9BACL</name>
<dbReference type="PANTHER" id="PTHR10907:SF47">
    <property type="entry name" value="REGUCALCIN"/>
    <property type="match status" value="1"/>
</dbReference>
<evidence type="ECO:0000313" key="3">
    <source>
        <dbReference type="EMBL" id="MDG0808419.1"/>
    </source>
</evidence>
<dbReference type="PANTHER" id="PTHR10907">
    <property type="entry name" value="REGUCALCIN"/>
    <property type="match status" value="1"/>
</dbReference>
<evidence type="ECO:0000256" key="1">
    <source>
        <dbReference type="ARBA" id="ARBA00008853"/>
    </source>
</evidence>
<dbReference type="Pfam" id="PF08450">
    <property type="entry name" value="SGL"/>
    <property type="match status" value="1"/>
</dbReference>
<dbReference type="EMBL" id="JAPDIA010000001">
    <property type="protein sequence ID" value="MDG0808419.1"/>
    <property type="molecule type" value="Genomic_DNA"/>
</dbReference>
<proteinExistence type="inferred from homology"/>
<comment type="similarity">
    <text evidence="1">Belongs to the SMP-30/CGR1 family.</text>
</comment>
<dbReference type="Proteomes" id="UP001153404">
    <property type="component" value="Unassembled WGS sequence"/>
</dbReference>
<reference evidence="3" key="1">
    <citation type="submission" date="2022-10" db="EMBL/GenBank/DDBJ databases">
        <title>Comparative genomic analysis of Cohnella hashimotonis sp. nov., isolated from the International Space Station.</title>
        <authorList>
            <person name="Simpson A."/>
            <person name="Venkateswaran K."/>
        </authorList>
    </citation>
    <scope>NUCLEOTIDE SEQUENCE</scope>
    <source>
        <strain evidence="3">DSM 28161</strain>
    </source>
</reference>
<dbReference type="InterPro" id="IPR011042">
    <property type="entry name" value="6-blade_b-propeller_TolB-like"/>
</dbReference>
<protein>
    <recommendedName>
        <fullName evidence="2">SMP-30/Gluconolactonase/LRE-like region domain-containing protein</fullName>
    </recommendedName>
</protein>
<dbReference type="GO" id="GO:0004341">
    <property type="term" value="F:gluconolactonase activity"/>
    <property type="evidence" value="ECO:0007669"/>
    <property type="project" value="TreeGrafter"/>
</dbReference>
<accession>A0A9X4KTB1</accession>
<sequence length="64" mass="6781">MQTVLVDASHVTSCAFGGERLDELYITTARQGLGERQLLDEPAAGGVFRFKTATQGFATVSFGG</sequence>
<dbReference type="SUPFAM" id="SSF63829">
    <property type="entry name" value="Calcium-dependent phosphotriesterase"/>
    <property type="match status" value="1"/>
</dbReference>
<dbReference type="InterPro" id="IPR013658">
    <property type="entry name" value="SGL"/>
</dbReference>
<gene>
    <name evidence="3" type="ORF">OMP40_02590</name>
</gene>
<dbReference type="Gene3D" id="2.120.10.30">
    <property type="entry name" value="TolB, C-terminal domain"/>
    <property type="match status" value="1"/>
</dbReference>
<keyword evidence="4" id="KW-1185">Reference proteome</keyword>
<dbReference type="RefSeq" id="WP_277528884.1">
    <property type="nucleotide sequence ID" value="NZ_JAPDIA010000001.1"/>
</dbReference>
<dbReference type="GO" id="GO:0019853">
    <property type="term" value="P:L-ascorbic acid biosynthetic process"/>
    <property type="evidence" value="ECO:0007669"/>
    <property type="project" value="TreeGrafter"/>
</dbReference>
<feature type="domain" description="SMP-30/Gluconolactonase/LRE-like region" evidence="2">
    <location>
        <begin position="2"/>
        <end position="30"/>
    </location>
</feature>
<evidence type="ECO:0000259" key="2">
    <source>
        <dbReference type="Pfam" id="PF08450"/>
    </source>
</evidence>
<organism evidence="3 4">
    <name type="scientific">Cohnella rhizosphaerae</name>
    <dbReference type="NCBI Taxonomy" id="1457232"/>
    <lineage>
        <taxon>Bacteria</taxon>
        <taxon>Bacillati</taxon>
        <taxon>Bacillota</taxon>
        <taxon>Bacilli</taxon>
        <taxon>Bacillales</taxon>
        <taxon>Paenibacillaceae</taxon>
        <taxon>Cohnella</taxon>
    </lineage>
</organism>
<dbReference type="AlphaFoldDB" id="A0A9X4KTB1"/>
<evidence type="ECO:0000313" key="4">
    <source>
        <dbReference type="Proteomes" id="UP001153404"/>
    </source>
</evidence>